<accession>A0A3R7NL76</accession>
<dbReference type="AlphaFoldDB" id="A0A3R7NL76"/>
<gene>
    <name evidence="1" type="ORF">C7M84_021025</name>
</gene>
<sequence>MAICMYPNDPCRSGGVDMHLEASYTPKYSERSGFGAMDTCVQLTITCSFFRRCHFRLSFFSAPASQQLRGRLSGTLHPFAGFASRVISPSCFCPRPPRALYPCVLLFHRNSGEERCILEDARRDPLSNSMVPIFAMGALTSHFASCRMSLSQPSSSPAALSRPSPFQRGILVESAQAPEDGVSGTLRPFPSSHVTVQLFFFFWPGAGFIPRSARLPPYSGESLSPRGRFQGPYVHLAFFPCHFALLIFPGAPPALSLLPPFPRVFLVRSLSLEESQGRVTCHFLLPRVHFPFFFSRPRLSLAVLRLPTSIARCHFGFFLFSPPALSPSFSVFRSRILVRRPQPEERIQGPLRSISFFRLCDFAHFFFFSGAPPGFNPSSLFHA</sequence>
<reference evidence="1 2" key="1">
    <citation type="submission" date="2018-04" db="EMBL/GenBank/DDBJ databases">
        <authorList>
            <person name="Zhang X."/>
            <person name="Yuan J."/>
            <person name="Li F."/>
            <person name="Xiang J."/>
        </authorList>
    </citation>
    <scope>NUCLEOTIDE SEQUENCE [LARGE SCALE GENOMIC DNA]</scope>
    <source>
        <tissue evidence="1">Muscle</tissue>
    </source>
</reference>
<comment type="caution">
    <text evidence="1">The sequence shown here is derived from an EMBL/GenBank/DDBJ whole genome shotgun (WGS) entry which is preliminary data.</text>
</comment>
<proteinExistence type="predicted"/>
<dbReference type="Proteomes" id="UP000283509">
    <property type="component" value="Unassembled WGS sequence"/>
</dbReference>
<name>A0A3R7NL76_PENVA</name>
<keyword evidence="2" id="KW-1185">Reference proteome</keyword>
<protein>
    <submittedName>
        <fullName evidence="1">Uncharacterized protein</fullName>
    </submittedName>
</protein>
<dbReference type="EMBL" id="QCYY01004283">
    <property type="protein sequence ID" value="ROT61225.1"/>
    <property type="molecule type" value="Genomic_DNA"/>
</dbReference>
<reference evidence="1 2" key="2">
    <citation type="submission" date="2019-01" db="EMBL/GenBank/DDBJ databases">
        <title>The decoding of complex shrimp genome reveals the adaptation for benthos swimmer, frequently molting mechanism and breeding impact on genome.</title>
        <authorList>
            <person name="Sun Y."/>
            <person name="Gao Y."/>
            <person name="Yu Y."/>
        </authorList>
    </citation>
    <scope>NUCLEOTIDE SEQUENCE [LARGE SCALE GENOMIC DNA]</scope>
    <source>
        <tissue evidence="1">Muscle</tissue>
    </source>
</reference>
<organism evidence="1 2">
    <name type="scientific">Penaeus vannamei</name>
    <name type="common">Whiteleg shrimp</name>
    <name type="synonym">Litopenaeus vannamei</name>
    <dbReference type="NCBI Taxonomy" id="6689"/>
    <lineage>
        <taxon>Eukaryota</taxon>
        <taxon>Metazoa</taxon>
        <taxon>Ecdysozoa</taxon>
        <taxon>Arthropoda</taxon>
        <taxon>Crustacea</taxon>
        <taxon>Multicrustacea</taxon>
        <taxon>Malacostraca</taxon>
        <taxon>Eumalacostraca</taxon>
        <taxon>Eucarida</taxon>
        <taxon>Decapoda</taxon>
        <taxon>Dendrobranchiata</taxon>
        <taxon>Penaeoidea</taxon>
        <taxon>Penaeidae</taxon>
        <taxon>Penaeus</taxon>
    </lineage>
</organism>
<evidence type="ECO:0000313" key="2">
    <source>
        <dbReference type="Proteomes" id="UP000283509"/>
    </source>
</evidence>
<evidence type="ECO:0000313" key="1">
    <source>
        <dbReference type="EMBL" id="ROT61225.1"/>
    </source>
</evidence>